<dbReference type="EMBL" id="BQKA01000021">
    <property type="protein sequence ID" value="GJM50109.1"/>
    <property type="molecule type" value="Genomic_DNA"/>
</dbReference>
<dbReference type="EMBL" id="BQKB01000025">
    <property type="protein sequence ID" value="GJM53066.1"/>
    <property type="molecule type" value="Genomic_DNA"/>
</dbReference>
<dbReference type="Proteomes" id="UP001208692">
    <property type="component" value="Unassembled WGS sequence"/>
</dbReference>
<evidence type="ECO:0000313" key="3">
    <source>
        <dbReference type="Proteomes" id="UP001207736"/>
    </source>
</evidence>
<gene>
    <name evidence="1" type="ORF">RCZ15_10830</name>
    <name evidence="2" type="ORF">RCZ16_13830</name>
</gene>
<protein>
    <recommendedName>
        <fullName evidence="5">DUF4292 domain-containing protein</fullName>
    </recommendedName>
</protein>
<keyword evidence="4" id="KW-1185">Reference proteome</keyword>
<sequence>MVLTTNQIDFSLKTKEITQLHKESCPVFNTLSGTFLVSFDNGKDQQSFPLTFRIKSGETIWLSAPFGLAKVIITPQQVQFYNKTENTYFDGDYSFIKHFLNLSLDYQSVENMLIGQIFTNETNNCVPSNEGYVCQGQENITKTNFLLNPSFRVKEVSASQAVNQRYFTAKYSYQSVENQFFPYEIYIETRSEESQAKINIRFNSIELNQPLGFPYKVPSGYKRLTFDN</sequence>
<evidence type="ECO:0000313" key="1">
    <source>
        <dbReference type="EMBL" id="GJM50109.1"/>
    </source>
</evidence>
<proteinExistence type="predicted"/>
<dbReference type="AlphaFoldDB" id="A0AAV5AUB5"/>
<accession>A0AAV5AUB5</accession>
<dbReference type="InterPro" id="IPR025634">
    <property type="entry name" value="DUF4292"/>
</dbReference>
<name>A0AAV5AUB5_9FLAO</name>
<evidence type="ECO:0000313" key="4">
    <source>
        <dbReference type="Proteomes" id="UP001208692"/>
    </source>
</evidence>
<comment type="caution">
    <text evidence="1">The sequence shown here is derived from an EMBL/GenBank/DDBJ whole genome shotgun (WGS) entry which is preliminary data.</text>
</comment>
<dbReference type="Pfam" id="PF14125">
    <property type="entry name" value="DUF4292"/>
    <property type="match status" value="1"/>
</dbReference>
<evidence type="ECO:0008006" key="5">
    <source>
        <dbReference type="Google" id="ProtNLM"/>
    </source>
</evidence>
<dbReference type="Gene3D" id="2.50.20.10">
    <property type="entry name" value="Lipoprotein localisation LolA/LolB/LppX"/>
    <property type="match status" value="1"/>
</dbReference>
<reference evidence="1 4" key="1">
    <citation type="submission" date="2021-11" db="EMBL/GenBank/DDBJ databases">
        <title>Draft genome sequence of Capnocytophaga sp. strain KC07075 isolated from cat oral cavity.</title>
        <authorList>
            <person name="Suzuki M."/>
            <person name="Imaoka K."/>
            <person name="Kimura M."/>
            <person name="Morikawa S."/>
            <person name="Maeda K."/>
        </authorList>
    </citation>
    <scope>NUCLEOTIDE SEQUENCE</scope>
    <source>
        <strain evidence="1">KC07075</strain>
        <strain evidence="2 4">KC07079</strain>
    </source>
</reference>
<dbReference type="Proteomes" id="UP001207736">
    <property type="component" value="Unassembled WGS sequence"/>
</dbReference>
<organism evidence="1 3">
    <name type="scientific">Capnocytophaga catalasegens</name>
    <dbReference type="NCBI Taxonomy" id="1004260"/>
    <lineage>
        <taxon>Bacteria</taxon>
        <taxon>Pseudomonadati</taxon>
        <taxon>Bacteroidota</taxon>
        <taxon>Flavobacteriia</taxon>
        <taxon>Flavobacteriales</taxon>
        <taxon>Flavobacteriaceae</taxon>
        <taxon>Capnocytophaga</taxon>
    </lineage>
</organism>
<evidence type="ECO:0000313" key="2">
    <source>
        <dbReference type="EMBL" id="GJM53066.1"/>
    </source>
</evidence>